<evidence type="ECO:0000256" key="7">
    <source>
        <dbReference type="ARBA" id="ARBA00049119"/>
    </source>
</evidence>
<dbReference type="GO" id="GO:0005351">
    <property type="term" value="F:carbohydrate:proton symporter activity"/>
    <property type="evidence" value="ECO:0007669"/>
    <property type="project" value="TreeGrafter"/>
</dbReference>
<feature type="transmembrane region" description="Helical" evidence="9">
    <location>
        <begin position="189"/>
        <end position="211"/>
    </location>
</feature>
<evidence type="ECO:0000259" key="11">
    <source>
        <dbReference type="PROSITE" id="PS50850"/>
    </source>
</evidence>
<feature type="domain" description="Major facilitator superfamily (MFS) profile" evidence="11">
    <location>
        <begin position="17"/>
        <end position="462"/>
    </location>
</feature>
<feature type="signal peptide" evidence="10">
    <location>
        <begin position="1"/>
        <end position="20"/>
    </location>
</feature>
<keyword evidence="6 9" id="KW-0472">Membrane</keyword>
<accession>A0A1B9GNP6</accession>
<keyword evidence="13" id="KW-1185">Reference proteome</keyword>
<evidence type="ECO:0000256" key="1">
    <source>
        <dbReference type="ARBA" id="ARBA00004141"/>
    </source>
</evidence>
<dbReference type="PANTHER" id="PTHR48022">
    <property type="entry name" value="PLASTIDIC GLUCOSE TRANSPORTER 4"/>
    <property type="match status" value="1"/>
</dbReference>
<feature type="chain" id="PRO_5008627194" description="Major facilitator superfamily (MFS) profile domain-containing protein" evidence="10">
    <location>
        <begin position="21"/>
        <end position="516"/>
    </location>
</feature>
<dbReference type="PROSITE" id="PS00216">
    <property type="entry name" value="SUGAR_TRANSPORT_1"/>
    <property type="match status" value="1"/>
</dbReference>
<dbReference type="AlphaFoldDB" id="A0A1B9GNP6"/>
<evidence type="ECO:0000256" key="4">
    <source>
        <dbReference type="ARBA" id="ARBA00022692"/>
    </source>
</evidence>
<evidence type="ECO:0000256" key="2">
    <source>
        <dbReference type="ARBA" id="ARBA00010992"/>
    </source>
</evidence>
<reference evidence="12 13" key="1">
    <citation type="submission" date="2013-07" db="EMBL/GenBank/DDBJ databases">
        <title>The Genome Sequence of Cryptococcus heveanensis BCC8398.</title>
        <authorList>
            <consortium name="The Broad Institute Genome Sequencing Platform"/>
            <person name="Cuomo C."/>
            <person name="Litvintseva A."/>
            <person name="Chen Y."/>
            <person name="Heitman J."/>
            <person name="Sun S."/>
            <person name="Springer D."/>
            <person name="Dromer F."/>
            <person name="Young S.K."/>
            <person name="Zeng Q."/>
            <person name="Gargeya S."/>
            <person name="Fitzgerald M."/>
            <person name="Abouelleil A."/>
            <person name="Alvarado L."/>
            <person name="Berlin A.M."/>
            <person name="Chapman S.B."/>
            <person name="Dewar J."/>
            <person name="Goldberg J."/>
            <person name="Griggs A."/>
            <person name="Gujja S."/>
            <person name="Hansen M."/>
            <person name="Howarth C."/>
            <person name="Imamovic A."/>
            <person name="Larimer J."/>
            <person name="McCowan C."/>
            <person name="Murphy C."/>
            <person name="Pearson M."/>
            <person name="Priest M."/>
            <person name="Roberts A."/>
            <person name="Saif S."/>
            <person name="Shea T."/>
            <person name="Sykes S."/>
            <person name="Wortman J."/>
            <person name="Nusbaum C."/>
            <person name="Birren B."/>
        </authorList>
    </citation>
    <scope>NUCLEOTIDE SEQUENCE [LARGE SCALE GENOMIC DNA]</scope>
    <source>
        <strain evidence="12 13">BCC8398</strain>
    </source>
</reference>
<feature type="transmembrane region" description="Helical" evidence="9">
    <location>
        <begin position="313"/>
        <end position="334"/>
    </location>
</feature>
<dbReference type="InterPro" id="IPR005829">
    <property type="entry name" value="Sugar_transporter_CS"/>
</dbReference>
<dbReference type="PROSITE" id="PS51257">
    <property type="entry name" value="PROKAR_LIPOPROTEIN"/>
    <property type="match status" value="1"/>
</dbReference>
<dbReference type="PROSITE" id="PS50850">
    <property type="entry name" value="MFS"/>
    <property type="match status" value="1"/>
</dbReference>
<feature type="transmembrane region" description="Helical" evidence="9">
    <location>
        <begin position="158"/>
        <end position="177"/>
    </location>
</feature>
<dbReference type="SUPFAM" id="SSF103473">
    <property type="entry name" value="MFS general substrate transporter"/>
    <property type="match status" value="1"/>
</dbReference>
<evidence type="ECO:0000313" key="13">
    <source>
        <dbReference type="Proteomes" id="UP000092666"/>
    </source>
</evidence>
<feature type="transmembrane region" description="Helical" evidence="9">
    <location>
        <begin position="373"/>
        <end position="400"/>
    </location>
</feature>
<keyword evidence="10" id="KW-0732">Signal</keyword>
<dbReference type="PANTHER" id="PTHR48022:SF77">
    <property type="entry name" value="MAJOR FACILITATOR SUPERFAMILY (MFS) PROFILE DOMAIN-CONTAINING PROTEIN"/>
    <property type="match status" value="1"/>
</dbReference>
<dbReference type="STRING" id="1296120.A0A1B9GNP6"/>
<dbReference type="Gene3D" id="1.20.1250.20">
    <property type="entry name" value="MFS general substrate transporter like domains"/>
    <property type="match status" value="1"/>
</dbReference>
<dbReference type="InterPro" id="IPR003663">
    <property type="entry name" value="Sugar/inositol_transpt"/>
</dbReference>
<evidence type="ECO:0000313" key="12">
    <source>
        <dbReference type="EMBL" id="OCF32680.1"/>
    </source>
</evidence>
<organism evidence="12 13">
    <name type="scientific">Kwoniella heveanensis BCC8398</name>
    <dbReference type="NCBI Taxonomy" id="1296120"/>
    <lineage>
        <taxon>Eukaryota</taxon>
        <taxon>Fungi</taxon>
        <taxon>Dikarya</taxon>
        <taxon>Basidiomycota</taxon>
        <taxon>Agaricomycotina</taxon>
        <taxon>Tremellomycetes</taxon>
        <taxon>Tremellales</taxon>
        <taxon>Cryptococcaceae</taxon>
        <taxon>Kwoniella</taxon>
    </lineage>
</organism>
<comment type="catalytic activity">
    <reaction evidence="7">
        <text>myo-inositol(out) + H(+)(out) = myo-inositol(in) + H(+)(in)</text>
        <dbReference type="Rhea" id="RHEA:60364"/>
        <dbReference type="ChEBI" id="CHEBI:15378"/>
        <dbReference type="ChEBI" id="CHEBI:17268"/>
    </reaction>
</comment>
<feature type="transmembrane region" description="Helical" evidence="9">
    <location>
        <begin position="278"/>
        <end position="301"/>
    </location>
</feature>
<dbReference type="InterPro" id="IPR020846">
    <property type="entry name" value="MFS_dom"/>
</dbReference>
<keyword evidence="3 8" id="KW-0813">Transport</keyword>
<proteinExistence type="inferred from homology"/>
<reference evidence="13" key="2">
    <citation type="submission" date="2013-12" db="EMBL/GenBank/DDBJ databases">
        <title>Evolution of pathogenesis and genome organization in the Tremellales.</title>
        <authorList>
            <person name="Cuomo C."/>
            <person name="Litvintseva A."/>
            <person name="Heitman J."/>
            <person name="Chen Y."/>
            <person name="Sun S."/>
            <person name="Springer D."/>
            <person name="Dromer F."/>
            <person name="Young S."/>
            <person name="Zeng Q."/>
            <person name="Chapman S."/>
            <person name="Gujja S."/>
            <person name="Saif S."/>
            <person name="Birren B."/>
        </authorList>
    </citation>
    <scope>NUCLEOTIDE SEQUENCE [LARGE SCALE GENOMIC DNA]</scope>
    <source>
        <strain evidence="13">BCC8398</strain>
    </source>
</reference>
<evidence type="ECO:0000256" key="9">
    <source>
        <dbReference type="SAM" id="Phobius"/>
    </source>
</evidence>
<dbReference type="InterPro" id="IPR050360">
    <property type="entry name" value="MFS_Sugar_Transporters"/>
</dbReference>
<evidence type="ECO:0000256" key="5">
    <source>
        <dbReference type="ARBA" id="ARBA00022989"/>
    </source>
</evidence>
<keyword evidence="5 9" id="KW-1133">Transmembrane helix</keyword>
<evidence type="ECO:0000256" key="6">
    <source>
        <dbReference type="ARBA" id="ARBA00023136"/>
    </source>
</evidence>
<dbReference type="Proteomes" id="UP000092666">
    <property type="component" value="Unassembled WGS sequence"/>
</dbReference>
<evidence type="ECO:0000256" key="10">
    <source>
        <dbReference type="SAM" id="SignalP"/>
    </source>
</evidence>
<name>A0A1B9GNP6_9TREE</name>
<dbReference type="EMBL" id="KV700129">
    <property type="protein sequence ID" value="OCF32680.1"/>
    <property type="molecule type" value="Genomic_DNA"/>
</dbReference>
<feature type="transmembrane region" description="Helical" evidence="9">
    <location>
        <begin position="412"/>
        <end position="433"/>
    </location>
</feature>
<keyword evidence="4 9" id="KW-0812">Transmembrane</keyword>
<evidence type="ECO:0000256" key="8">
    <source>
        <dbReference type="RuleBase" id="RU003346"/>
    </source>
</evidence>
<protein>
    <recommendedName>
        <fullName evidence="11">Major facilitator superfamily (MFS) profile domain-containing protein</fullName>
    </recommendedName>
</protein>
<feature type="transmembrane region" description="Helical" evidence="9">
    <location>
        <begin position="126"/>
        <end position="146"/>
    </location>
</feature>
<dbReference type="InterPro" id="IPR005828">
    <property type="entry name" value="MFS_sugar_transport-like"/>
</dbReference>
<dbReference type="OrthoDB" id="6612291at2759"/>
<dbReference type="InterPro" id="IPR036259">
    <property type="entry name" value="MFS_trans_sf"/>
</dbReference>
<dbReference type="Pfam" id="PF00083">
    <property type="entry name" value="Sugar_tr"/>
    <property type="match status" value="1"/>
</dbReference>
<feature type="transmembrane region" description="Helical" evidence="9">
    <location>
        <begin position="439"/>
        <end position="458"/>
    </location>
</feature>
<sequence>MAYKSRFAAMSPMLAFSCFCLLVGDMLFGYDTASFGGVLANPGFVNKFGEQTATGAWKISSLNTSLLSSLAFIGKFLGCLFAGTIIERVGHRITFYILAGISMLGIVIEMTSAGTSPGSGRIPQFIVGRIIVYVAVGLVEVCVTTYQAEIVPAPLRGFVVVSLQLFLNAGSLMATGVNKAFSTRTDSSGWLTVTGIQFLFSILLVAFVPFIPNSPRWLLSKDRDEEALAAMRKLRTSEEVANGQCEQEIALIRETLAIHLHKAPWSDLFKGTNRRRTMIVLISFTFQQITGQAFVSTYQTVFYKSNGYADQAFLYPVINGVLQLFAVIPGMFLVDNLGRRPLLLLSCSFQGLFMFLLAGLGGMHSTNTSIRNAVVASFMLFSMSYSLGGASTPYLIGAEVPNASVREKTDSIGAAFNVVWAFATNFALPYMIAALNFKVGYIFGGISVLGVLYFFFYLPETKGKVLEEIDAIFEQKFNPFKPQKIYETAAQRALGELENPHAFEMSDKKLEEERID</sequence>
<comment type="subcellular location">
    <subcellularLocation>
        <location evidence="1">Membrane</location>
        <topology evidence="1">Multi-pass membrane protein</topology>
    </subcellularLocation>
</comment>
<feature type="transmembrane region" description="Helical" evidence="9">
    <location>
        <begin position="93"/>
        <end position="114"/>
    </location>
</feature>
<feature type="transmembrane region" description="Helical" evidence="9">
    <location>
        <begin position="64"/>
        <end position="86"/>
    </location>
</feature>
<gene>
    <name evidence="12" type="ORF">I316_05601</name>
</gene>
<comment type="similarity">
    <text evidence="2 8">Belongs to the major facilitator superfamily. Sugar transporter (TC 2.A.1.1) family.</text>
</comment>
<feature type="transmembrane region" description="Helical" evidence="9">
    <location>
        <begin position="341"/>
        <end position="361"/>
    </location>
</feature>
<dbReference type="GO" id="GO:0016020">
    <property type="term" value="C:membrane"/>
    <property type="evidence" value="ECO:0007669"/>
    <property type="project" value="UniProtKB-SubCell"/>
</dbReference>
<dbReference type="NCBIfam" id="TIGR00879">
    <property type="entry name" value="SP"/>
    <property type="match status" value="1"/>
</dbReference>
<evidence type="ECO:0000256" key="3">
    <source>
        <dbReference type="ARBA" id="ARBA00022448"/>
    </source>
</evidence>